<accession>A0A317ZJ29</accession>
<dbReference type="AlphaFoldDB" id="A0A317ZJ29"/>
<dbReference type="CDD" id="cd09877">
    <property type="entry name" value="PIN_YacL-like"/>
    <property type="match status" value="1"/>
</dbReference>
<organism evidence="8 9">
    <name type="scientific">Coraliomargarita sinensis</name>
    <dbReference type="NCBI Taxonomy" id="2174842"/>
    <lineage>
        <taxon>Bacteria</taxon>
        <taxon>Pseudomonadati</taxon>
        <taxon>Verrucomicrobiota</taxon>
        <taxon>Opitutia</taxon>
        <taxon>Puniceicoccales</taxon>
        <taxon>Coraliomargaritaceae</taxon>
        <taxon>Coraliomargarita</taxon>
    </lineage>
</organism>
<feature type="transmembrane region" description="Helical" evidence="6">
    <location>
        <begin position="32"/>
        <end position="53"/>
    </location>
</feature>
<evidence type="ECO:0000256" key="5">
    <source>
        <dbReference type="ARBA" id="ARBA00022842"/>
    </source>
</evidence>
<sequence>MKKTLYILRAFFLIVSLLACILLHYVVEDWNLFLVISVGMSISVLVILIDLLLEGFSLRGLSAITFGLAIGALIAFLLSESPLFEPLEEDQDLAETLFLSRLALYVISMYLATVIALRGKDEFNLVIPYVRFSSENVETPLAVVDTSALIDGRIAAICESRWFGFALLIPRFVLDELQSVADSNDPTRKEKGRKGLDVLNRLRNMKHLDLRIYESDVPDRKAVDSKLVYLADTLKGKLLTTDYNLAKLAEFHHVDWLNITDLVKAVNQEVSIGSRLSVELVRAGKDANQAVGYLPDGSMLVVNDAKSHIGKEVRVEVDSVVPSSGGKMVFASLKSQI</sequence>
<evidence type="ECO:0000256" key="4">
    <source>
        <dbReference type="ARBA" id="ARBA00022801"/>
    </source>
</evidence>
<dbReference type="OrthoDB" id="9780734at2"/>
<evidence type="ECO:0000256" key="6">
    <source>
        <dbReference type="SAM" id="Phobius"/>
    </source>
</evidence>
<dbReference type="SMART" id="SM00670">
    <property type="entry name" value="PINc"/>
    <property type="match status" value="1"/>
</dbReference>
<evidence type="ECO:0000259" key="7">
    <source>
        <dbReference type="PROSITE" id="PS50926"/>
    </source>
</evidence>
<dbReference type="InterPro" id="IPR052041">
    <property type="entry name" value="Nucleic_acid_metab_PIN/TRAM"/>
</dbReference>
<dbReference type="PROSITE" id="PS51257">
    <property type="entry name" value="PROKAR_LIPOPROTEIN"/>
    <property type="match status" value="1"/>
</dbReference>
<dbReference type="PROSITE" id="PS50926">
    <property type="entry name" value="TRAM"/>
    <property type="match status" value="1"/>
</dbReference>
<keyword evidence="2" id="KW-0808">Transferase</keyword>
<dbReference type="InterPro" id="IPR002792">
    <property type="entry name" value="TRAM_dom"/>
</dbReference>
<dbReference type="GO" id="GO:0016787">
    <property type="term" value="F:hydrolase activity"/>
    <property type="evidence" value="ECO:0007669"/>
    <property type="project" value="UniProtKB-KW"/>
</dbReference>
<name>A0A317ZJ29_9BACT</name>
<feature type="domain" description="TRAM" evidence="7">
    <location>
        <begin position="269"/>
        <end position="330"/>
    </location>
</feature>
<dbReference type="GO" id="GO:0016740">
    <property type="term" value="F:transferase activity"/>
    <property type="evidence" value="ECO:0007669"/>
    <property type="project" value="UniProtKB-KW"/>
</dbReference>
<dbReference type="Pfam" id="PF01850">
    <property type="entry name" value="PIN"/>
    <property type="match status" value="1"/>
</dbReference>
<keyword evidence="5" id="KW-0460">Magnesium</keyword>
<evidence type="ECO:0000256" key="3">
    <source>
        <dbReference type="ARBA" id="ARBA00022722"/>
    </source>
</evidence>
<dbReference type="InterPro" id="IPR029060">
    <property type="entry name" value="PIN-like_dom_sf"/>
</dbReference>
<dbReference type="Proteomes" id="UP000247099">
    <property type="component" value="Unassembled WGS sequence"/>
</dbReference>
<protein>
    <submittedName>
        <fullName evidence="8">Twitching motility protein PilT</fullName>
    </submittedName>
</protein>
<gene>
    <name evidence="8" type="ORF">DDZ13_01370</name>
</gene>
<feature type="transmembrane region" description="Helical" evidence="6">
    <location>
        <begin position="7"/>
        <end position="26"/>
    </location>
</feature>
<dbReference type="PANTHER" id="PTHR11603">
    <property type="entry name" value="AAA FAMILY ATPASE"/>
    <property type="match status" value="1"/>
</dbReference>
<dbReference type="RefSeq" id="WP_110129629.1">
    <property type="nucleotide sequence ID" value="NZ_QHJQ01000001.1"/>
</dbReference>
<dbReference type="GO" id="GO:0004518">
    <property type="term" value="F:nuclease activity"/>
    <property type="evidence" value="ECO:0007669"/>
    <property type="project" value="UniProtKB-KW"/>
</dbReference>
<reference evidence="8 9" key="1">
    <citation type="submission" date="2018-05" db="EMBL/GenBank/DDBJ databases">
        <title>Coraliomargarita sinensis sp. nov., isolated from a marine solar saltern.</title>
        <authorList>
            <person name="Zhou L.Y."/>
        </authorList>
    </citation>
    <scope>NUCLEOTIDE SEQUENCE [LARGE SCALE GENOMIC DNA]</scope>
    <source>
        <strain evidence="8 9">WN38</strain>
    </source>
</reference>
<keyword evidence="6" id="KW-1133">Transmembrane helix</keyword>
<comment type="cofactor">
    <cofactor evidence="1">
        <name>Mg(2+)</name>
        <dbReference type="ChEBI" id="CHEBI:18420"/>
    </cofactor>
</comment>
<evidence type="ECO:0000313" key="9">
    <source>
        <dbReference type="Proteomes" id="UP000247099"/>
    </source>
</evidence>
<dbReference type="SUPFAM" id="SSF88723">
    <property type="entry name" value="PIN domain-like"/>
    <property type="match status" value="1"/>
</dbReference>
<dbReference type="InterPro" id="IPR002716">
    <property type="entry name" value="PIN_dom"/>
</dbReference>
<comment type="caution">
    <text evidence="8">The sequence shown here is derived from an EMBL/GenBank/DDBJ whole genome shotgun (WGS) entry which is preliminary data.</text>
</comment>
<proteinExistence type="predicted"/>
<evidence type="ECO:0000256" key="2">
    <source>
        <dbReference type="ARBA" id="ARBA00022679"/>
    </source>
</evidence>
<keyword evidence="6" id="KW-0812">Transmembrane</keyword>
<keyword evidence="4" id="KW-0378">Hydrolase</keyword>
<dbReference type="InParanoid" id="A0A317ZJ29"/>
<feature type="transmembrane region" description="Helical" evidence="6">
    <location>
        <begin position="98"/>
        <end position="117"/>
    </location>
</feature>
<feature type="transmembrane region" description="Helical" evidence="6">
    <location>
        <begin position="60"/>
        <end position="78"/>
    </location>
</feature>
<keyword evidence="6" id="KW-0472">Membrane</keyword>
<dbReference type="Gene3D" id="3.40.50.1010">
    <property type="entry name" value="5'-nuclease"/>
    <property type="match status" value="1"/>
</dbReference>
<evidence type="ECO:0000256" key="1">
    <source>
        <dbReference type="ARBA" id="ARBA00001946"/>
    </source>
</evidence>
<dbReference type="PANTHER" id="PTHR11603:SF147">
    <property type="entry name" value="MEMBRANE PROTEIN"/>
    <property type="match status" value="1"/>
</dbReference>
<keyword evidence="9" id="KW-1185">Reference proteome</keyword>
<dbReference type="EMBL" id="QHJQ01000001">
    <property type="protein sequence ID" value="PXA05550.1"/>
    <property type="molecule type" value="Genomic_DNA"/>
</dbReference>
<keyword evidence="3" id="KW-0540">Nuclease</keyword>
<evidence type="ECO:0000313" key="8">
    <source>
        <dbReference type="EMBL" id="PXA05550.1"/>
    </source>
</evidence>